<dbReference type="AlphaFoldDB" id="A0A3P7LI87"/>
<reference evidence="2 3" key="1">
    <citation type="submission" date="2018-11" db="EMBL/GenBank/DDBJ databases">
        <authorList>
            <consortium name="Pathogen Informatics"/>
        </authorList>
    </citation>
    <scope>NUCLEOTIDE SEQUENCE [LARGE SCALE GENOMIC DNA]</scope>
</reference>
<name>A0A3P7LI87_STRVU</name>
<accession>A0A3P7LI87</accession>
<dbReference type="OrthoDB" id="410104at2759"/>
<organism evidence="2 3">
    <name type="scientific">Strongylus vulgaris</name>
    <name type="common">Blood worm</name>
    <dbReference type="NCBI Taxonomy" id="40348"/>
    <lineage>
        <taxon>Eukaryota</taxon>
        <taxon>Metazoa</taxon>
        <taxon>Ecdysozoa</taxon>
        <taxon>Nematoda</taxon>
        <taxon>Chromadorea</taxon>
        <taxon>Rhabditida</taxon>
        <taxon>Rhabditina</taxon>
        <taxon>Rhabditomorpha</taxon>
        <taxon>Strongyloidea</taxon>
        <taxon>Strongylidae</taxon>
        <taxon>Strongylus</taxon>
    </lineage>
</organism>
<evidence type="ECO:0000313" key="3">
    <source>
        <dbReference type="Proteomes" id="UP000270094"/>
    </source>
</evidence>
<evidence type="ECO:0000256" key="1">
    <source>
        <dbReference type="SAM" id="MobiDB-lite"/>
    </source>
</evidence>
<proteinExistence type="predicted"/>
<dbReference type="EMBL" id="UYYB01103245">
    <property type="protein sequence ID" value="VDM78888.1"/>
    <property type="molecule type" value="Genomic_DNA"/>
</dbReference>
<gene>
    <name evidence="2" type="ORF">SVUK_LOCUS13886</name>
</gene>
<feature type="region of interest" description="Disordered" evidence="1">
    <location>
        <begin position="1"/>
        <end position="25"/>
    </location>
</feature>
<sequence length="148" mass="16581">MKKPAMDTRVTQRSCGDRPHSHQPKVVLTGRFSGTILQRPGLDHSLLRAKVRRKLERKRWESHGYEEILHNLFRSSTLVTNPAFSTKEIPPQILPAELRAAIQTINVAAAPGSGHVSAYLLSWKTSPIRDTFDTPNVLPSIVKDSRPV</sequence>
<evidence type="ECO:0000313" key="2">
    <source>
        <dbReference type="EMBL" id="VDM78888.1"/>
    </source>
</evidence>
<dbReference type="Proteomes" id="UP000270094">
    <property type="component" value="Unassembled WGS sequence"/>
</dbReference>
<protein>
    <submittedName>
        <fullName evidence="2">Uncharacterized protein</fullName>
    </submittedName>
</protein>
<keyword evidence="3" id="KW-1185">Reference proteome</keyword>